<dbReference type="PANTHER" id="PTHR42928:SF5">
    <property type="entry name" value="BLR1237 PROTEIN"/>
    <property type="match status" value="1"/>
</dbReference>
<dbReference type="PIRSF" id="PIRSF017082">
    <property type="entry name" value="YflP"/>
    <property type="match status" value="1"/>
</dbReference>
<gene>
    <name evidence="3" type="ORF">EAH89_26840</name>
</gene>
<accession>A0A502F6X0</accession>
<comment type="similarity">
    <text evidence="1">Belongs to the UPF0065 (bug) family.</text>
</comment>
<dbReference type="CDD" id="cd07012">
    <property type="entry name" value="PBP2_Bug_TTT"/>
    <property type="match status" value="1"/>
</dbReference>
<dbReference type="Pfam" id="PF03401">
    <property type="entry name" value="TctC"/>
    <property type="match status" value="1"/>
</dbReference>
<dbReference type="PANTHER" id="PTHR42928">
    <property type="entry name" value="TRICARBOXYLATE-BINDING PROTEIN"/>
    <property type="match status" value="1"/>
</dbReference>
<dbReference type="OrthoDB" id="7246209at2"/>
<dbReference type="Gene3D" id="3.40.190.10">
    <property type="entry name" value="Periplasmic binding protein-like II"/>
    <property type="match status" value="1"/>
</dbReference>
<sequence>MPFLPSRRGVLAGLAAAPLARPALAQDGWPRRTITILCPAAAGGATDIISRVIAAQLQKTFGVSVVVDNRGGAGGSIATEAGAIAAPDGYTLTMGQLGTLAVNPFLYPRLKYDPLRDFAPVGLIAQVPMVLVAPPSAGTPDLASFVAKAKAEPGGIEYGSAGAGSNTHIGMVAFAEAAGVQLVHVPFRGSGALTPLLLSGSIKAAMSGTPSMLPLIKEKRLDALAVSAPRRIAQLPDVPAIAEFYPGFEAMQWYGLIAPVRTPAPILARLSAAVNEAIVTPEMTERLASEGAVPDVRSPEGFRDLIRSESERWGAIVRRNNLRPGE</sequence>
<dbReference type="Proteomes" id="UP000317078">
    <property type="component" value="Unassembled WGS sequence"/>
</dbReference>
<evidence type="ECO:0000313" key="4">
    <source>
        <dbReference type="Proteomes" id="UP000317078"/>
    </source>
</evidence>
<keyword evidence="4" id="KW-1185">Reference proteome</keyword>
<dbReference type="InterPro" id="IPR042100">
    <property type="entry name" value="Bug_dom1"/>
</dbReference>
<reference evidence="3 4" key="1">
    <citation type="journal article" date="2019" name="Environ. Microbiol.">
        <title>Species interactions and distinct microbial communities in high Arctic permafrost affected cryosols are associated with the CH4 and CO2 gas fluxes.</title>
        <authorList>
            <person name="Altshuler I."/>
            <person name="Hamel J."/>
            <person name="Turney S."/>
            <person name="Magnuson E."/>
            <person name="Levesque R."/>
            <person name="Greer C."/>
            <person name="Whyte L.G."/>
        </authorList>
    </citation>
    <scope>NUCLEOTIDE SEQUENCE [LARGE SCALE GENOMIC DNA]</scope>
    <source>
        <strain evidence="3 4">S9.3B</strain>
    </source>
</reference>
<evidence type="ECO:0000256" key="2">
    <source>
        <dbReference type="SAM" id="SignalP"/>
    </source>
</evidence>
<proteinExistence type="inferred from homology"/>
<evidence type="ECO:0000313" key="3">
    <source>
        <dbReference type="EMBL" id="TPG44821.1"/>
    </source>
</evidence>
<keyword evidence="2" id="KW-0732">Signal</keyword>
<dbReference type="SUPFAM" id="SSF53850">
    <property type="entry name" value="Periplasmic binding protein-like II"/>
    <property type="match status" value="1"/>
</dbReference>
<evidence type="ECO:0000256" key="1">
    <source>
        <dbReference type="ARBA" id="ARBA00006987"/>
    </source>
</evidence>
<feature type="signal peptide" evidence="2">
    <location>
        <begin position="1"/>
        <end position="25"/>
    </location>
</feature>
<dbReference type="RefSeq" id="WP_140886802.1">
    <property type="nucleotide sequence ID" value="NZ_RCZP01000050.1"/>
</dbReference>
<dbReference type="AlphaFoldDB" id="A0A502F6X0"/>
<dbReference type="Gene3D" id="3.40.190.150">
    <property type="entry name" value="Bordetella uptake gene, domain 1"/>
    <property type="match status" value="1"/>
</dbReference>
<name>A0A502F6X0_9PROT</name>
<dbReference type="InterPro" id="IPR005064">
    <property type="entry name" value="BUG"/>
</dbReference>
<feature type="chain" id="PRO_5021509024" evidence="2">
    <location>
        <begin position="26"/>
        <end position="326"/>
    </location>
</feature>
<protein>
    <submittedName>
        <fullName evidence="3">Tripartite tricarboxylate transporter substrate binding protein</fullName>
    </submittedName>
</protein>
<comment type="caution">
    <text evidence="3">The sequence shown here is derived from an EMBL/GenBank/DDBJ whole genome shotgun (WGS) entry which is preliminary data.</text>
</comment>
<organism evidence="3 4">
    <name type="scientific">Muricoccus nepalensis</name>
    <dbReference type="NCBI Taxonomy" id="1854500"/>
    <lineage>
        <taxon>Bacteria</taxon>
        <taxon>Pseudomonadati</taxon>
        <taxon>Pseudomonadota</taxon>
        <taxon>Alphaproteobacteria</taxon>
        <taxon>Acetobacterales</taxon>
        <taxon>Roseomonadaceae</taxon>
        <taxon>Muricoccus</taxon>
    </lineage>
</organism>
<dbReference type="EMBL" id="RCZP01000050">
    <property type="protein sequence ID" value="TPG44821.1"/>
    <property type="molecule type" value="Genomic_DNA"/>
</dbReference>